<dbReference type="RefSeq" id="WP_396639001.1">
    <property type="nucleotide sequence ID" value="NZ_JBIQWL010000001.1"/>
</dbReference>
<protein>
    <submittedName>
        <fullName evidence="1">Cyclase family protein</fullName>
    </submittedName>
</protein>
<reference evidence="1 2" key="1">
    <citation type="submission" date="2024-09" db="EMBL/GenBank/DDBJ databases">
        <authorList>
            <person name="Pan X."/>
        </authorList>
    </citation>
    <scope>NUCLEOTIDE SEQUENCE [LARGE SCALE GENOMIC DNA]</scope>
    <source>
        <strain evidence="1 2">B2969</strain>
    </source>
</reference>
<dbReference type="SUPFAM" id="SSF102198">
    <property type="entry name" value="Putative cyclase"/>
    <property type="match status" value="1"/>
</dbReference>
<name>A0ABW7Q2L3_9MICO</name>
<evidence type="ECO:0000313" key="2">
    <source>
        <dbReference type="Proteomes" id="UP001610861"/>
    </source>
</evidence>
<organism evidence="1 2">
    <name type="scientific">Microbacterium alkaliflavum</name>
    <dbReference type="NCBI Taxonomy" id="3248839"/>
    <lineage>
        <taxon>Bacteria</taxon>
        <taxon>Bacillati</taxon>
        <taxon>Actinomycetota</taxon>
        <taxon>Actinomycetes</taxon>
        <taxon>Micrococcales</taxon>
        <taxon>Microbacteriaceae</taxon>
        <taxon>Microbacterium</taxon>
    </lineage>
</organism>
<proteinExistence type="predicted"/>
<evidence type="ECO:0000313" key="1">
    <source>
        <dbReference type="EMBL" id="MFH8249050.1"/>
    </source>
</evidence>
<accession>A0ABW7Q2L3</accession>
<dbReference type="Proteomes" id="UP001610861">
    <property type="component" value="Unassembled WGS sequence"/>
</dbReference>
<dbReference type="InterPro" id="IPR037175">
    <property type="entry name" value="KFase_sf"/>
</dbReference>
<gene>
    <name evidence="1" type="ORF">ACH3VR_01620</name>
</gene>
<dbReference type="EMBL" id="JBIQWL010000001">
    <property type="protein sequence ID" value="MFH8249050.1"/>
    <property type="molecule type" value="Genomic_DNA"/>
</dbReference>
<dbReference type="Pfam" id="PF04199">
    <property type="entry name" value="Cyclase"/>
    <property type="match status" value="1"/>
</dbReference>
<comment type="caution">
    <text evidence="1">The sequence shown here is derived from an EMBL/GenBank/DDBJ whole genome shotgun (WGS) entry which is preliminary data.</text>
</comment>
<keyword evidence="2" id="KW-1185">Reference proteome</keyword>
<sequence>MTMQQTVAPEVTGPDPLAPWLREIADGHEEARHIADVQCRGSVALIDEAARLRGVAQVRRGRAISLEREVETRPGRLAAGRAVAEAEKAQWRALGNADLPEGHGSVDLQVTVGLHGRHVHGGDVISFDAHGVHNTHLDGLAHIGADASWHGPIPASASETDEDTIVNWAQHGIATRAVVLDITAVRGAEWVEAGAPVTGEELDAALAATGIELQVGDALVIYQGRDRYEAAGHVYPSGAAAVTRPGIGEDGARWIAAKEPGLVLWDFHDARDNPGGALEVHNLIYAIGLCLVDNCLLGPAVAELTSAGVHTGLIVAAPTAIHRSTGVLINPLLLY</sequence>
<dbReference type="PANTHER" id="PTHR34861:SF10">
    <property type="entry name" value="CYCLASE"/>
    <property type="match status" value="1"/>
</dbReference>
<dbReference type="InterPro" id="IPR007325">
    <property type="entry name" value="KFase/CYL"/>
</dbReference>
<dbReference type="Gene3D" id="3.50.30.50">
    <property type="entry name" value="Putative cyclase"/>
    <property type="match status" value="1"/>
</dbReference>
<dbReference type="PANTHER" id="PTHR34861">
    <property type="match status" value="1"/>
</dbReference>